<dbReference type="PANTHER" id="PTHR43394">
    <property type="entry name" value="ATP-DEPENDENT PERMEASE MDL1, MITOCHONDRIAL"/>
    <property type="match status" value="1"/>
</dbReference>
<keyword evidence="8 9" id="KW-0472">Membrane</keyword>
<dbReference type="PROSITE" id="PS50893">
    <property type="entry name" value="ABC_TRANSPORTER_2"/>
    <property type="match status" value="1"/>
</dbReference>
<evidence type="ECO:0000256" key="4">
    <source>
        <dbReference type="ARBA" id="ARBA00022692"/>
    </source>
</evidence>
<feature type="transmembrane region" description="Helical" evidence="9">
    <location>
        <begin position="27"/>
        <end position="51"/>
    </location>
</feature>
<comment type="subcellular location">
    <subcellularLocation>
        <location evidence="1">Cell membrane</location>
        <topology evidence="1">Multi-pass membrane protein</topology>
    </subcellularLocation>
</comment>
<evidence type="ECO:0000313" key="13">
    <source>
        <dbReference type="Proteomes" id="UP000187344"/>
    </source>
</evidence>
<dbReference type="Gene3D" id="3.40.50.300">
    <property type="entry name" value="P-loop containing nucleotide triphosphate hydrolases"/>
    <property type="match status" value="1"/>
</dbReference>
<dbReference type="Pfam" id="PF00664">
    <property type="entry name" value="ABC_membrane"/>
    <property type="match status" value="1"/>
</dbReference>
<gene>
    <name evidence="12" type="ORF">PEB0149_019030</name>
</gene>
<evidence type="ECO:0000256" key="9">
    <source>
        <dbReference type="SAM" id="Phobius"/>
    </source>
</evidence>
<evidence type="ECO:0000256" key="3">
    <source>
        <dbReference type="ARBA" id="ARBA00022448"/>
    </source>
</evidence>
<dbReference type="GO" id="GO:0016887">
    <property type="term" value="F:ATP hydrolysis activity"/>
    <property type="evidence" value="ECO:0007669"/>
    <property type="project" value="InterPro"/>
</dbReference>
<protein>
    <submittedName>
        <fullName evidence="12">ATP-binding cassette, subfamily B</fullName>
    </submittedName>
</protein>
<feature type="transmembrane region" description="Helical" evidence="9">
    <location>
        <begin position="63"/>
        <end position="83"/>
    </location>
</feature>
<evidence type="ECO:0000256" key="8">
    <source>
        <dbReference type="ARBA" id="ARBA00023136"/>
    </source>
</evidence>
<keyword evidence="5" id="KW-0547">Nucleotide-binding</keyword>
<reference evidence="12 13" key="1">
    <citation type="submission" date="2016-12" db="EMBL/GenBank/DDBJ databases">
        <title>Comparative genomics of Bartonella apis.</title>
        <authorList>
            <person name="Engel P."/>
        </authorList>
    </citation>
    <scope>NUCLEOTIDE SEQUENCE [LARGE SCALE GENOMIC DNA]</scope>
    <source>
        <strain evidence="12 13">PEB0149</strain>
    </source>
</reference>
<name>A0A1R0FBQ3_9HYPH</name>
<dbReference type="SMART" id="SM00382">
    <property type="entry name" value="AAA"/>
    <property type="match status" value="1"/>
</dbReference>
<dbReference type="GO" id="GO:0005524">
    <property type="term" value="F:ATP binding"/>
    <property type="evidence" value="ECO:0007669"/>
    <property type="project" value="UniProtKB-KW"/>
</dbReference>
<dbReference type="GeneID" id="92990943"/>
<dbReference type="OrthoDB" id="9804259at2"/>
<dbReference type="InterPro" id="IPR039421">
    <property type="entry name" value="Type_1_exporter"/>
</dbReference>
<dbReference type="FunFam" id="3.40.50.300:FF:000287">
    <property type="entry name" value="Multidrug ABC transporter ATP-binding protein"/>
    <property type="match status" value="1"/>
</dbReference>
<dbReference type="InterPro" id="IPR036640">
    <property type="entry name" value="ABC1_TM_sf"/>
</dbReference>
<dbReference type="SUPFAM" id="SSF90123">
    <property type="entry name" value="ABC transporter transmembrane region"/>
    <property type="match status" value="1"/>
</dbReference>
<dbReference type="AlphaFoldDB" id="A0A1R0FBQ3"/>
<dbReference type="InterPro" id="IPR003593">
    <property type="entry name" value="AAA+_ATPase"/>
</dbReference>
<evidence type="ECO:0000256" key="7">
    <source>
        <dbReference type="ARBA" id="ARBA00022989"/>
    </source>
</evidence>
<sequence length="607" mass="67483">MAKKKQISSFDKKLIMRLLHDNFRKHAFWYVCAIIAMLVISATTGASAWIMRDVVNHIIEAKDFKIIAMVSAAVAGIFILKGFSTFAQTYFLSKAGNSIVAEQQRRIYSRLMQQGVAFYQNNSSSDLLVRVTQNANAARSIIDTIVTTFVRDLFSVVSLLAVMLYQNFLLSIVALAVGPLAFIGVRQVLKRVRGLMEKELSSIAEIIKVMQETTIGIRVIKAFSLEELMKRRMEKAITDVEMRSNGIAMLESATNPIMETLAGVAIAVVICFSGYMATQRVGVQGELMSFIVALLLAYEPAKRVANVRVKIESGMIGVRMMFEILDHPLTLMEKENPVDLDRSKGDVRLEHVGFSYVKDHMVLHDINLDIPAGKMTALVGPSGSGKSTMINLIMRLYDPQEGRILIDGQDIRDVSFKSLRELMSYVGQDTFLFQGSVRYNIGLGREGATEEEIEQVAKLANAHDFIMELPNGYDTDVGDNGGNLSGGQKQRIAIARAMLRNSEILILDEATSALDSESESLIKEALARLTTNRTTIVIAHRLSTISRADKIVVMKNGKIVEQGTQHQLLQIEGGLYKHLHDLQFKDPDFDDVDHIEASSKDQKKIAK</sequence>
<feature type="transmembrane region" description="Helical" evidence="9">
    <location>
        <begin position="168"/>
        <end position="189"/>
    </location>
</feature>
<dbReference type="InterPro" id="IPR011527">
    <property type="entry name" value="ABC1_TM_dom"/>
</dbReference>
<keyword evidence="13" id="KW-1185">Reference proteome</keyword>
<comment type="similarity">
    <text evidence="2">Belongs to the ABC transporter superfamily.</text>
</comment>
<dbReference type="CDD" id="cd18552">
    <property type="entry name" value="ABC_6TM_MsbA_like"/>
    <property type="match status" value="1"/>
</dbReference>
<organism evidence="12 13">
    <name type="scientific">Bartonella apis</name>
    <dbReference type="NCBI Taxonomy" id="1686310"/>
    <lineage>
        <taxon>Bacteria</taxon>
        <taxon>Pseudomonadati</taxon>
        <taxon>Pseudomonadota</taxon>
        <taxon>Alphaproteobacteria</taxon>
        <taxon>Hyphomicrobiales</taxon>
        <taxon>Bartonellaceae</taxon>
        <taxon>Bartonella</taxon>
    </lineage>
</organism>
<dbReference type="GO" id="GO:0005886">
    <property type="term" value="C:plasma membrane"/>
    <property type="evidence" value="ECO:0007669"/>
    <property type="project" value="UniProtKB-SubCell"/>
</dbReference>
<keyword evidence="4 9" id="KW-0812">Transmembrane</keyword>
<keyword evidence="3" id="KW-0813">Transport</keyword>
<evidence type="ECO:0000313" key="12">
    <source>
        <dbReference type="EMBL" id="OLY44433.1"/>
    </source>
</evidence>
<dbReference type="RefSeq" id="WP_075869567.1">
    <property type="nucleotide sequence ID" value="NZ_CALYQA010000002.1"/>
</dbReference>
<evidence type="ECO:0000259" key="10">
    <source>
        <dbReference type="PROSITE" id="PS50893"/>
    </source>
</evidence>
<dbReference type="InterPro" id="IPR017871">
    <property type="entry name" value="ABC_transporter-like_CS"/>
</dbReference>
<dbReference type="Gene3D" id="1.20.1560.10">
    <property type="entry name" value="ABC transporter type 1, transmembrane domain"/>
    <property type="match status" value="1"/>
</dbReference>
<dbReference type="GO" id="GO:0015421">
    <property type="term" value="F:ABC-type oligopeptide transporter activity"/>
    <property type="evidence" value="ECO:0007669"/>
    <property type="project" value="TreeGrafter"/>
</dbReference>
<evidence type="ECO:0000256" key="6">
    <source>
        <dbReference type="ARBA" id="ARBA00022840"/>
    </source>
</evidence>
<dbReference type="PANTHER" id="PTHR43394:SF1">
    <property type="entry name" value="ATP-BINDING CASSETTE SUB-FAMILY B MEMBER 10, MITOCHONDRIAL"/>
    <property type="match status" value="1"/>
</dbReference>
<proteinExistence type="inferred from homology"/>
<comment type="caution">
    <text evidence="12">The sequence shown here is derived from an EMBL/GenBank/DDBJ whole genome shotgun (WGS) entry which is preliminary data.</text>
</comment>
<dbReference type="EMBL" id="LXYT01000001">
    <property type="protein sequence ID" value="OLY44433.1"/>
    <property type="molecule type" value="Genomic_DNA"/>
</dbReference>
<dbReference type="PROSITE" id="PS50929">
    <property type="entry name" value="ABC_TM1F"/>
    <property type="match status" value="1"/>
</dbReference>
<feature type="domain" description="ABC transmembrane type-1" evidence="11">
    <location>
        <begin position="33"/>
        <end position="313"/>
    </location>
</feature>
<keyword evidence="7 9" id="KW-1133">Transmembrane helix</keyword>
<evidence type="ECO:0000256" key="1">
    <source>
        <dbReference type="ARBA" id="ARBA00004651"/>
    </source>
</evidence>
<dbReference type="Pfam" id="PF00005">
    <property type="entry name" value="ABC_tran"/>
    <property type="match status" value="1"/>
</dbReference>
<dbReference type="Proteomes" id="UP000187344">
    <property type="component" value="Unassembled WGS sequence"/>
</dbReference>
<dbReference type="SUPFAM" id="SSF52540">
    <property type="entry name" value="P-loop containing nucleoside triphosphate hydrolases"/>
    <property type="match status" value="1"/>
</dbReference>
<evidence type="ECO:0000256" key="5">
    <source>
        <dbReference type="ARBA" id="ARBA00022741"/>
    </source>
</evidence>
<dbReference type="InterPro" id="IPR003439">
    <property type="entry name" value="ABC_transporter-like_ATP-bd"/>
</dbReference>
<feature type="transmembrane region" description="Helical" evidence="9">
    <location>
        <begin position="257"/>
        <end position="275"/>
    </location>
</feature>
<evidence type="ECO:0000259" key="11">
    <source>
        <dbReference type="PROSITE" id="PS50929"/>
    </source>
</evidence>
<feature type="domain" description="ABC transporter" evidence="10">
    <location>
        <begin position="347"/>
        <end position="581"/>
    </location>
</feature>
<dbReference type="PROSITE" id="PS00211">
    <property type="entry name" value="ABC_TRANSPORTER_1"/>
    <property type="match status" value="1"/>
</dbReference>
<dbReference type="InterPro" id="IPR027417">
    <property type="entry name" value="P-loop_NTPase"/>
</dbReference>
<keyword evidence="6 12" id="KW-0067">ATP-binding</keyword>
<accession>A0A1R0FBQ3</accession>
<evidence type="ECO:0000256" key="2">
    <source>
        <dbReference type="ARBA" id="ARBA00005417"/>
    </source>
</evidence>